<dbReference type="Pfam" id="PF00890">
    <property type="entry name" value="FAD_binding_2"/>
    <property type="match status" value="1"/>
</dbReference>
<proteinExistence type="predicted"/>
<reference evidence="5 6" key="1">
    <citation type="journal article" date="2021" name="ISME Commun">
        <title>Automated analysis of genomic sequences facilitates high-throughput and comprehensive description of bacteria.</title>
        <authorList>
            <person name="Hitch T.C.A."/>
        </authorList>
    </citation>
    <scope>NUCLEOTIDE SEQUENCE [LARGE SCALE GENOMIC DNA]</scope>
    <source>
        <strain evidence="5 6">H2_18</strain>
    </source>
</reference>
<gene>
    <name evidence="5" type="ORF">OCV51_12220</name>
</gene>
<comment type="caution">
    <text evidence="5">The sequence shown here is derived from an EMBL/GenBank/DDBJ whole genome shotgun (WGS) entry which is preliminary data.</text>
</comment>
<keyword evidence="6" id="KW-1185">Reference proteome</keyword>
<keyword evidence="1" id="KW-0285">Flavoprotein</keyword>
<dbReference type="PROSITE" id="PS51257">
    <property type="entry name" value="PROKAR_LIPOPROTEIN"/>
    <property type="match status" value="1"/>
</dbReference>
<dbReference type="InterPro" id="IPR036188">
    <property type="entry name" value="FAD/NAD-bd_sf"/>
</dbReference>
<dbReference type="InterPro" id="IPR009158">
    <property type="entry name" value="G3P_DH_GlpB_su"/>
</dbReference>
<evidence type="ECO:0000256" key="2">
    <source>
        <dbReference type="ARBA" id="ARBA00022643"/>
    </source>
</evidence>
<protein>
    <submittedName>
        <fullName evidence="5">FAD-binding protein</fullName>
    </submittedName>
</protein>
<feature type="domain" description="FAD-dependent oxidoreductase 2 FAD-binding" evidence="4">
    <location>
        <begin position="7"/>
        <end position="418"/>
    </location>
</feature>
<name>A0ABT2TDV5_9FIRM</name>
<dbReference type="Proteomes" id="UP001652394">
    <property type="component" value="Unassembled WGS sequence"/>
</dbReference>
<keyword evidence="2" id="KW-0288">FMN</keyword>
<evidence type="ECO:0000256" key="1">
    <source>
        <dbReference type="ARBA" id="ARBA00022630"/>
    </source>
</evidence>
<organism evidence="5 6">
    <name type="scientific">Faecalicatena acetigenes</name>
    <dbReference type="NCBI Taxonomy" id="2981790"/>
    <lineage>
        <taxon>Bacteria</taxon>
        <taxon>Bacillati</taxon>
        <taxon>Bacillota</taxon>
        <taxon>Clostridia</taxon>
        <taxon>Lachnospirales</taxon>
        <taxon>Lachnospiraceae</taxon>
        <taxon>Faecalicatena</taxon>
    </lineage>
</organism>
<evidence type="ECO:0000313" key="5">
    <source>
        <dbReference type="EMBL" id="MCU6748411.1"/>
    </source>
</evidence>
<evidence type="ECO:0000256" key="3">
    <source>
        <dbReference type="ARBA" id="ARBA00023002"/>
    </source>
</evidence>
<sequence length="435" mass="46349">MNTNKTDVLVIGGGTAACVAADAALQAGKHVTMVFPNGGSSEISAGAIDIMGVIPGETPSICPSYKEGIKKLLEKYPDHVYAKCKEELDAGTEALLSLAQAGGYTLKGFDGKNAWIPNMMGTFSVNAYVPSMAYDGAVVPGKQDRILVVGVKGNVAFNAQAAAMSYQQYQKKLGGKATYFSTEIQIKGWGDRRKISDGELADYLDTEAGKEELVSLIKTFCMNNRYAFDTILFPPVLGYLHYNEILADLKAACGCKVAEVAALGNSVVGYRFTRALYRGLEQKGAKLLRGSSVKKIEAADDKVKVEYISGLTDQYHPGHTEIAEVPAVVLATGGFVGGGIKARHTEVWVELLEQHLGKVTTEQLDRDALHPAGQEFMRMGVQVKEDMSVCDTKYNGRVFACGDVLGGQNFASERSGAGIAAASAYLAGKNAAAKI</sequence>
<dbReference type="SUPFAM" id="SSF51905">
    <property type="entry name" value="FAD/NAD(P)-binding domain"/>
    <property type="match status" value="1"/>
</dbReference>
<dbReference type="RefSeq" id="WP_267304230.1">
    <property type="nucleotide sequence ID" value="NZ_JAOQJX010000022.1"/>
</dbReference>
<keyword evidence="3" id="KW-0560">Oxidoreductase</keyword>
<dbReference type="InterPro" id="IPR003953">
    <property type="entry name" value="FAD-dep_OxRdtase_2_FAD-bd"/>
</dbReference>
<evidence type="ECO:0000313" key="6">
    <source>
        <dbReference type="Proteomes" id="UP001652394"/>
    </source>
</evidence>
<dbReference type="EMBL" id="JAOQJX010000022">
    <property type="protein sequence ID" value="MCU6748411.1"/>
    <property type="molecule type" value="Genomic_DNA"/>
</dbReference>
<dbReference type="Gene3D" id="3.50.50.60">
    <property type="entry name" value="FAD/NAD(P)-binding domain"/>
    <property type="match status" value="2"/>
</dbReference>
<evidence type="ECO:0000259" key="4">
    <source>
        <dbReference type="Pfam" id="PF00890"/>
    </source>
</evidence>
<accession>A0ABT2TDV5</accession>
<dbReference type="PIRSF" id="PIRSF000141">
    <property type="entry name" value="Anaerobic_G3P_dh"/>
    <property type="match status" value="1"/>
</dbReference>